<dbReference type="PANTHER" id="PTHR44085:SF2">
    <property type="entry name" value="SEPIAPTERIN REDUCTASE"/>
    <property type="match status" value="1"/>
</dbReference>
<evidence type="ECO:0000313" key="6">
    <source>
        <dbReference type="Proteomes" id="UP000283474"/>
    </source>
</evidence>
<dbReference type="AlphaFoldDB" id="A0A410G9X5"/>
<keyword evidence="4" id="KW-0560">Oxidoreductase</keyword>
<proteinExistence type="predicted"/>
<dbReference type="PANTHER" id="PTHR44085">
    <property type="entry name" value="SEPIAPTERIN REDUCTASE"/>
    <property type="match status" value="1"/>
</dbReference>
<protein>
    <submittedName>
        <fullName evidence="5">Short-chain dehydrogenase</fullName>
    </submittedName>
</protein>
<keyword evidence="2" id="KW-0963">Cytoplasm</keyword>
<dbReference type="KEGG" id="pus:CKA81_04120"/>
<dbReference type="Pfam" id="PF00106">
    <property type="entry name" value="adh_short"/>
    <property type="match status" value="1"/>
</dbReference>
<organism evidence="5 6">
    <name type="scientific">Pollutimonas thiosulfatoxidans</name>
    <dbReference type="NCBI Taxonomy" id="2028345"/>
    <lineage>
        <taxon>Bacteria</taxon>
        <taxon>Pseudomonadati</taxon>
        <taxon>Pseudomonadota</taxon>
        <taxon>Betaproteobacteria</taxon>
        <taxon>Burkholderiales</taxon>
        <taxon>Alcaligenaceae</taxon>
        <taxon>Pollutimonas</taxon>
    </lineage>
</organism>
<keyword evidence="3" id="KW-0521">NADP</keyword>
<dbReference type="PROSITE" id="PS00061">
    <property type="entry name" value="ADH_SHORT"/>
    <property type="match status" value="1"/>
</dbReference>
<keyword evidence="6" id="KW-1185">Reference proteome</keyword>
<dbReference type="RefSeq" id="WP_128354172.1">
    <property type="nucleotide sequence ID" value="NZ_CP022987.1"/>
</dbReference>
<reference evidence="5 6" key="1">
    <citation type="submission" date="2017-08" db="EMBL/GenBank/DDBJ databases">
        <authorList>
            <person name="Park S.-J."/>
            <person name="Kim H."/>
        </authorList>
    </citation>
    <scope>NUCLEOTIDE SEQUENCE [LARGE SCALE GENOMIC DNA]</scope>
    <source>
        <strain evidence="6">ye3</strain>
    </source>
</reference>
<evidence type="ECO:0000313" key="5">
    <source>
        <dbReference type="EMBL" id="QAA93114.1"/>
    </source>
</evidence>
<dbReference type="InterPro" id="IPR051721">
    <property type="entry name" value="Biopterin_syn/organic_redct"/>
</dbReference>
<dbReference type="GO" id="GO:0006729">
    <property type="term" value="P:tetrahydrobiopterin biosynthetic process"/>
    <property type="evidence" value="ECO:0007669"/>
    <property type="project" value="TreeGrafter"/>
</dbReference>
<dbReference type="InterPro" id="IPR002347">
    <property type="entry name" value="SDR_fam"/>
</dbReference>
<evidence type="ECO:0000256" key="1">
    <source>
        <dbReference type="ARBA" id="ARBA00004496"/>
    </source>
</evidence>
<evidence type="ECO:0000256" key="3">
    <source>
        <dbReference type="ARBA" id="ARBA00022857"/>
    </source>
</evidence>
<dbReference type="InterPro" id="IPR036291">
    <property type="entry name" value="NAD(P)-bd_dom_sf"/>
</dbReference>
<dbReference type="Gene3D" id="3.40.50.720">
    <property type="entry name" value="NAD(P)-binding Rossmann-like Domain"/>
    <property type="match status" value="1"/>
</dbReference>
<dbReference type="SUPFAM" id="SSF51735">
    <property type="entry name" value="NAD(P)-binding Rossmann-fold domains"/>
    <property type="match status" value="1"/>
</dbReference>
<accession>A0A410G9X5</accession>
<dbReference type="NCBIfam" id="NF005436">
    <property type="entry name" value="PRK07023.1"/>
    <property type="match status" value="1"/>
</dbReference>
<dbReference type="EMBL" id="CP022987">
    <property type="protein sequence ID" value="QAA93114.1"/>
    <property type="molecule type" value="Genomic_DNA"/>
</dbReference>
<name>A0A410G9X5_9BURK</name>
<comment type="subcellular location">
    <subcellularLocation>
        <location evidence="1">Cytoplasm</location>
    </subcellularLocation>
</comment>
<dbReference type="Proteomes" id="UP000283474">
    <property type="component" value="Chromosome"/>
</dbReference>
<dbReference type="GO" id="GO:0005737">
    <property type="term" value="C:cytoplasm"/>
    <property type="evidence" value="ECO:0007669"/>
    <property type="project" value="UniProtKB-SubCell"/>
</dbReference>
<dbReference type="GO" id="GO:0004757">
    <property type="term" value="F:sepiapterin reductase (NADP+) activity"/>
    <property type="evidence" value="ECO:0007669"/>
    <property type="project" value="TreeGrafter"/>
</dbReference>
<evidence type="ECO:0000256" key="4">
    <source>
        <dbReference type="ARBA" id="ARBA00023002"/>
    </source>
</evidence>
<evidence type="ECO:0000256" key="2">
    <source>
        <dbReference type="ARBA" id="ARBA00022490"/>
    </source>
</evidence>
<dbReference type="PRINTS" id="PR00081">
    <property type="entry name" value="GDHRDH"/>
</dbReference>
<sequence length="250" mass="25927">MQASTVAIVTGASRGLGEALALGLMQQGSLVLTIARRQNDALAARAAATGCALKQIQADLADPAAAERVAQDLAAALPPDAQRYILINNAGTVEPIGQASNLTNAAAITAAFSLNVSSVMLLTAAFLKAVQPLQADSRILNISSGAGRNPMPGWGVYCATKAALDHYTSVLHAENHGVRVASLAPGVIDTGMQEQIRGSAAADFPNVQRFADMHAQGQLSAPADVAARILRYLDHNDFGTTVLDDIRNHA</sequence>
<dbReference type="OrthoDB" id="9794387at2"/>
<gene>
    <name evidence="5" type="ORF">CKA81_04120</name>
</gene>
<dbReference type="InterPro" id="IPR020904">
    <property type="entry name" value="Sc_DH/Rdtase_CS"/>
</dbReference>